<dbReference type="CDD" id="cd12148">
    <property type="entry name" value="fungal_TF_MHR"/>
    <property type="match status" value="1"/>
</dbReference>
<dbReference type="PROSITE" id="PS00463">
    <property type="entry name" value="ZN2_CY6_FUNGAL_1"/>
    <property type="match status" value="1"/>
</dbReference>
<dbReference type="InterPro" id="IPR007219">
    <property type="entry name" value="XnlR_reg_dom"/>
</dbReference>
<dbReference type="GO" id="GO:0000981">
    <property type="term" value="F:DNA-binding transcription factor activity, RNA polymerase II-specific"/>
    <property type="evidence" value="ECO:0007669"/>
    <property type="project" value="InterPro"/>
</dbReference>
<dbReference type="GO" id="GO:0006351">
    <property type="term" value="P:DNA-templated transcription"/>
    <property type="evidence" value="ECO:0007669"/>
    <property type="project" value="InterPro"/>
</dbReference>
<evidence type="ECO:0000256" key="1">
    <source>
        <dbReference type="ARBA" id="ARBA00022723"/>
    </source>
</evidence>
<accession>A0A1Y6LHZ7</accession>
<feature type="compositionally biased region" description="Polar residues" evidence="3">
    <location>
        <begin position="91"/>
        <end position="112"/>
    </location>
</feature>
<dbReference type="PROSITE" id="PS50048">
    <property type="entry name" value="ZN2_CY6_FUNGAL_2"/>
    <property type="match status" value="1"/>
</dbReference>
<evidence type="ECO:0000313" key="6">
    <source>
        <dbReference type="Proteomes" id="UP000215453"/>
    </source>
</evidence>
<dbReference type="GO" id="GO:0003677">
    <property type="term" value="F:DNA binding"/>
    <property type="evidence" value="ECO:0007669"/>
    <property type="project" value="InterPro"/>
</dbReference>
<dbReference type="Pfam" id="PF00172">
    <property type="entry name" value="Zn_clus"/>
    <property type="match status" value="1"/>
</dbReference>
<dbReference type="InterPro" id="IPR036864">
    <property type="entry name" value="Zn2-C6_fun-type_DNA-bd_sf"/>
</dbReference>
<evidence type="ECO:0000259" key="4">
    <source>
        <dbReference type="PROSITE" id="PS50048"/>
    </source>
</evidence>
<dbReference type="PANTHER" id="PTHR46910:SF5">
    <property type="entry name" value="ZN(II)2CYS6 TRANSCRIPTION FACTOR (EUROFUNG)"/>
    <property type="match status" value="1"/>
</dbReference>
<feature type="region of interest" description="Disordered" evidence="3">
    <location>
        <begin position="621"/>
        <end position="642"/>
    </location>
</feature>
<organism evidence="5 6">
    <name type="scientific">Zymoseptoria tritici ST99CH_1A5</name>
    <dbReference type="NCBI Taxonomy" id="1276529"/>
    <lineage>
        <taxon>Eukaryota</taxon>
        <taxon>Fungi</taxon>
        <taxon>Dikarya</taxon>
        <taxon>Ascomycota</taxon>
        <taxon>Pezizomycotina</taxon>
        <taxon>Dothideomycetes</taxon>
        <taxon>Dothideomycetidae</taxon>
        <taxon>Mycosphaerellales</taxon>
        <taxon>Mycosphaerellaceae</taxon>
        <taxon>Zymoseptoria</taxon>
    </lineage>
</organism>
<gene>
    <name evidence="5" type="ORF">ZT1A5_G5553</name>
</gene>
<dbReference type="AlphaFoldDB" id="A0A1Y6LHZ7"/>
<evidence type="ECO:0000313" key="5">
    <source>
        <dbReference type="EMBL" id="SMY24112.1"/>
    </source>
</evidence>
<feature type="compositionally biased region" description="Polar residues" evidence="3">
    <location>
        <begin position="621"/>
        <end position="631"/>
    </location>
</feature>
<dbReference type="GO" id="GO:0008270">
    <property type="term" value="F:zinc ion binding"/>
    <property type="evidence" value="ECO:0007669"/>
    <property type="project" value="InterPro"/>
</dbReference>
<dbReference type="CDD" id="cd00067">
    <property type="entry name" value="GAL4"/>
    <property type="match status" value="1"/>
</dbReference>
<dbReference type="PANTHER" id="PTHR46910">
    <property type="entry name" value="TRANSCRIPTION FACTOR PDR1"/>
    <property type="match status" value="1"/>
</dbReference>
<dbReference type="InterPro" id="IPR001138">
    <property type="entry name" value="Zn2Cys6_DnaBD"/>
</dbReference>
<dbReference type="InterPro" id="IPR050987">
    <property type="entry name" value="AtrR-like"/>
</dbReference>
<protein>
    <recommendedName>
        <fullName evidence="4">Zn(2)-C6 fungal-type domain-containing protein</fullName>
    </recommendedName>
</protein>
<dbReference type="EMBL" id="LT882680">
    <property type="protein sequence ID" value="SMY24112.1"/>
    <property type="molecule type" value="Genomic_DNA"/>
</dbReference>
<keyword evidence="1" id="KW-0479">Metal-binding</keyword>
<dbReference type="Proteomes" id="UP000215453">
    <property type="component" value="Chromosome 5"/>
</dbReference>
<dbReference type="Pfam" id="PF04082">
    <property type="entry name" value="Fungal_trans"/>
    <property type="match status" value="1"/>
</dbReference>
<reference evidence="5 6" key="1">
    <citation type="submission" date="2016-10" db="EMBL/GenBank/DDBJ databases">
        <authorList>
            <person name="Varghese N."/>
        </authorList>
    </citation>
    <scope>NUCLEOTIDE SEQUENCE [LARGE SCALE GENOMIC DNA]</scope>
</reference>
<dbReference type="Gene3D" id="4.10.240.10">
    <property type="entry name" value="Zn(2)-C6 fungal-type DNA-binding domain"/>
    <property type="match status" value="1"/>
</dbReference>
<evidence type="ECO:0000256" key="2">
    <source>
        <dbReference type="ARBA" id="ARBA00023242"/>
    </source>
</evidence>
<evidence type="ECO:0000256" key="3">
    <source>
        <dbReference type="SAM" id="MobiDB-lite"/>
    </source>
</evidence>
<dbReference type="SMART" id="SM00066">
    <property type="entry name" value="GAL4"/>
    <property type="match status" value="1"/>
</dbReference>
<feature type="domain" description="Zn(2)-C6 fungal-type" evidence="4">
    <location>
        <begin position="16"/>
        <end position="45"/>
    </location>
</feature>
<name>A0A1Y6LHZ7_ZYMTR</name>
<proteinExistence type="predicted"/>
<sequence length="692" mass="76689">MESDAAAAASVRTSTACDSCRIRKIKCDGQTPCRQCSSAKRECQHLRRSEPREKRARVLLSTQYEQKIDRIEQNLSRLADAVATHGRSAVATPSTGGTPVTIDPPSTTTKRNGSAHEMSRTAITKGARTPVEPHSDFTHRLLGKVFRSDAGDISKDIITPAETAPCADEEAWEIADESTPSDGKYSLPPFTTVASLLGSERGKPKPLSSIWMNSIVAEDAFTGHCVAVYYSTAYTQYQLILVAGILSWKFAYRAAATEDHLDREAMEESSQMCRAALETALSRLPLHMLPTLETLQALLVGATYAIEAAKPSRAWEMISKATEISQALEYHQMPPPDRRTGTTEHITFGIFAMTYILDKGLSLRLGRCSNLRDHDISSFAHLNQGLVSTRSIFQRYMTLSISVARLQGETYDQLYSASAVALQDKMRHSRAQELLASLWKLRDEMRSLREILERDGDALNQEDSVMLMAEDVTILSLATLILRTVRRSQDAVEATAYRCIDVAREALEGHRRCITAIEPHNSGTLELYINWSLLYTPFAPAIVVFCNVLETGDVSDLANLKIFVANLRHRCDAHPSLQRLCVIFEPLLGIAQRFVQLQTDVSTNIAHIHNMQGEWTVQARTTNGDQSSGSNHVPPPGDTYMEGNIGQLYDASGDLTGDDPAFSVWLRDCQQTLQTLQQDDLFLTGTTLLQDF</sequence>
<feature type="region of interest" description="Disordered" evidence="3">
    <location>
        <begin position="86"/>
        <end position="134"/>
    </location>
</feature>
<keyword evidence="2" id="KW-0539">Nucleus</keyword>
<dbReference type="SUPFAM" id="SSF57701">
    <property type="entry name" value="Zn2/Cys6 DNA-binding domain"/>
    <property type="match status" value="1"/>
</dbReference>